<reference evidence="6 7" key="1">
    <citation type="submission" date="2018-05" db="EMBL/GenBank/DDBJ databases">
        <title>Draft genome sequence of Scytalidium lignicola DSM 105466, a ubiquitous saprotrophic fungus.</title>
        <authorList>
            <person name="Buettner E."/>
            <person name="Gebauer A.M."/>
            <person name="Hofrichter M."/>
            <person name="Liers C."/>
            <person name="Kellner H."/>
        </authorList>
    </citation>
    <scope>NUCLEOTIDE SEQUENCE [LARGE SCALE GENOMIC DNA]</scope>
    <source>
        <strain evidence="6 7">DSM 105466</strain>
    </source>
</reference>
<dbReference type="GO" id="GO:0004114">
    <property type="term" value="F:3',5'-cyclic-nucleotide phosphodiesterase activity"/>
    <property type="evidence" value="ECO:0007669"/>
    <property type="project" value="InterPro"/>
</dbReference>
<evidence type="ECO:0000256" key="4">
    <source>
        <dbReference type="SAM" id="MobiDB-lite"/>
    </source>
</evidence>
<keyword evidence="1 3" id="KW-0479">Metal-binding</keyword>
<dbReference type="SUPFAM" id="SSF109604">
    <property type="entry name" value="HD-domain/PDEase-like"/>
    <property type="match status" value="1"/>
</dbReference>
<feature type="region of interest" description="Disordered" evidence="4">
    <location>
        <begin position="799"/>
        <end position="887"/>
    </location>
</feature>
<dbReference type="PANTHER" id="PTHR11347">
    <property type="entry name" value="CYCLIC NUCLEOTIDE PHOSPHODIESTERASE"/>
    <property type="match status" value="1"/>
</dbReference>
<dbReference type="STRING" id="5539.A0A3E2GQZ5"/>
<comment type="caution">
    <text evidence="6">The sequence shown here is derived from an EMBL/GenBank/DDBJ whole genome shotgun (WGS) entry which is preliminary data.</text>
</comment>
<evidence type="ECO:0000256" key="1">
    <source>
        <dbReference type="ARBA" id="ARBA00022723"/>
    </source>
</evidence>
<gene>
    <name evidence="6" type="ORF">B7463_g12727</name>
</gene>
<dbReference type="InterPro" id="IPR036971">
    <property type="entry name" value="PDEase_catalytic_dom_sf"/>
</dbReference>
<feature type="compositionally biased region" description="Polar residues" evidence="4">
    <location>
        <begin position="873"/>
        <end position="887"/>
    </location>
</feature>
<dbReference type="OMA" id="GFMNMFA"/>
<evidence type="ECO:0000259" key="5">
    <source>
        <dbReference type="PROSITE" id="PS51845"/>
    </source>
</evidence>
<dbReference type="SMART" id="SM00471">
    <property type="entry name" value="HDc"/>
    <property type="match status" value="1"/>
</dbReference>
<dbReference type="PROSITE" id="PS00126">
    <property type="entry name" value="PDEASE_I_1"/>
    <property type="match status" value="1"/>
</dbReference>
<organism evidence="6 7">
    <name type="scientific">Scytalidium lignicola</name>
    <name type="common">Hyphomycete</name>
    <dbReference type="NCBI Taxonomy" id="5539"/>
    <lineage>
        <taxon>Eukaryota</taxon>
        <taxon>Fungi</taxon>
        <taxon>Dikarya</taxon>
        <taxon>Ascomycota</taxon>
        <taxon>Pezizomycotina</taxon>
        <taxon>Leotiomycetes</taxon>
        <taxon>Leotiomycetes incertae sedis</taxon>
        <taxon>Scytalidium</taxon>
    </lineage>
</organism>
<name>A0A3E2GQZ5_SCYLI</name>
<dbReference type="GO" id="GO:0007165">
    <property type="term" value="P:signal transduction"/>
    <property type="evidence" value="ECO:0007669"/>
    <property type="project" value="InterPro"/>
</dbReference>
<dbReference type="AlphaFoldDB" id="A0A3E2GQZ5"/>
<dbReference type="Pfam" id="PF00233">
    <property type="entry name" value="PDEase_I"/>
    <property type="match status" value="1"/>
</dbReference>
<sequence>MDYAACHVVYVDSTAPEDKLVTRDDTISPSAIASTVNGDGLSPTISSTLRGNVDTLLNTFSEVYVCSSGKACISMLSELNRTSAVELVPTIVLIEMASDEQKQTPISRMRTPSPTSSRRKSQQELKIEELYGLALLEWITSEIQFQSLSKLIIPVALIDASEQSPDKSTSKQPYNPLLVNYNLFGETPRPAKLFMPLDQERAIKYMDAGAIDVLTSPLVHARLSSLVIHAYRAYKDATKNQRQLLEIKKRRKRSWVGVDEQQPYAYLREAMVSGLMDGICKLGGEEEPYTNVRIIIDSDRRQKVAEAIGTWHFSAHEFTDDELLHAAVLMLEHALQMPELAEWKISADNLTNFLVASRAAYNTFVPYHNFRHVVDVLQAIFYFLVQLKRLPAYPTSDLPDPQPSPSSIEALIRPFDALTLLITAIGHDVGHPGVNNAFLVSLNAPLAQLYNDTSVLESFHCAAYSQILRRYWPAAFQNRDMRQLMINSILATDMGLHFDYMQKLGYLQDKLAQNGGTDGWNGRLLQEQRTLACSLLIKCADISNVARRYDIAYQWTTILTDEFSRQASMEVDLCIPTALFAPPVREIIELGKSQIGFMNMFAIPLFQCVTYVMPHMAFCVDELLKNKSAWESKIEQEKARGRIDSLAVDNIFAPHALTLDTPSDAMNRRKSSSVPPHVMTKSNKQRLQKLATQPNLTVESVVDESNEISNPDTVPPVSSSESPSPESTTMASINGVASSGLLTQLQISSLTVSAPAVLDHGSNTHDVVVKDDVNSVEVQSSSVTDAVVDSEVFVKDTARSSLEKQRNSNTTDSYGTPHRDSGSQATSATTSKLPLSPSTKGTSIISDESNDKNGTTSQTPTLATPAPSEKGHNSAQTSTVASEESTTYEGKGVLMETVQRLRKRPSRFRMNNLHFWKRSKSQSPPMPTNGIEGQIVGASEESFFWDNTNR</sequence>
<keyword evidence="2 3" id="KW-0378">Hydrolase</keyword>
<dbReference type="EMBL" id="NCSJ02000716">
    <property type="protein sequence ID" value="RFU23611.1"/>
    <property type="molecule type" value="Genomic_DNA"/>
</dbReference>
<feature type="compositionally biased region" description="Polar residues" evidence="4">
    <location>
        <begin position="822"/>
        <end position="862"/>
    </location>
</feature>
<comment type="cofactor">
    <cofactor evidence="3">
        <name>a divalent metal cation</name>
        <dbReference type="ChEBI" id="CHEBI:60240"/>
    </cofactor>
    <text evidence="3">Binds 2 divalent metal cations per subunit. Site 1 may preferentially bind zinc ions, while site 2 has a preference for magnesium and/or manganese ions.</text>
</comment>
<dbReference type="EC" id="3.1.4.-" evidence="3"/>
<dbReference type="GO" id="GO:0046872">
    <property type="term" value="F:metal ion binding"/>
    <property type="evidence" value="ECO:0007669"/>
    <property type="project" value="UniProtKB-KW"/>
</dbReference>
<dbReference type="CDD" id="cd00077">
    <property type="entry name" value="HDc"/>
    <property type="match status" value="1"/>
</dbReference>
<feature type="region of interest" description="Disordered" evidence="4">
    <location>
        <begin position="661"/>
        <end position="688"/>
    </location>
</feature>
<proteinExistence type="inferred from homology"/>
<feature type="domain" description="PDEase" evidence="5">
    <location>
        <begin position="284"/>
        <end position="637"/>
    </location>
</feature>
<comment type="similarity">
    <text evidence="3">Belongs to the cyclic nucleotide phosphodiesterase family.</text>
</comment>
<feature type="non-terminal residue" evidence="6">
    <location>
        <position position="1"/>
    </location>
</feature>
<dbReference type="InterPro" id="IPR002073">
    <property type="entry name" value="PDEase_catalytic_dom"/>
</dbReference>
<evidence type="ECO:0000256" key="2">
    <source>
        <dbReference type="ARBA" id="ARBA00022801"/>
    </source>
</evidence>
<evidence type="ECO:0000256" key="3">
    <source>
        <dbReference type="RuleBase" id="RU363067"/>
    </source>
</evidence>
<evidence type="ECO:0000313" key="6">
    <source>
        <dbReference type="EMBL" id="RFU23611.1"/>
    </source>
</evidence>
<evidence type="ECO:0000313" key="7">
    <source>
        <dbReference type="Proteomes" id="UP000258309"/>
    </source>
</evidence>
<dbReference type="InterPro" id="IPR003607">
    <property type="entry name" value="HD/PDEase_dom"/>
</dbReference>
<feature type="region of interest" description="Disordered" evidence="4">
    <location>
        <begin position="102"/>
        <end position="122"/>
    </location>
</feature>
<accession>A0A3E2GQZ5</accession>
<dbReference type="Gene3D" id="1.10.1300.10">
    <property type="entry name" value="3'5'-cyclic nucleotide phosphodiesterase, catalytic domain"/>
    <property type="match status" value="1"/>
</dbReference>
<protein>
    <recommendedName>
        <fullName evidence="3">Phosphodiesterase</fullName>
        <ecNumber evidence="3">3.1.4.-</ecNumber>
    </recommendedName>
</protein>
<dbReference type="InterPro" id="IPR023174">
    <property type="entry name" value="PDEase_CS"/>
</dbReference>
<feature type="compositionally biased region" description="Low complexity" evidence="4">
    <location>
        <begin position="715"/>
        <end position="727"/>
    </location>
</feature>
<dbReference type="Proteomes" id="UP000258309">
    <property type="component" value="Unassembled WGS sequence"/>
</dbReference>
<feature type="compositionally biased region" description="Low complexity" evidence="4">
    <location>
        <begin position="104"/>
        <end position="116"/>
    </location>
</feature>
<feature type="non-terminal residue" evidence="6">
    <location>
        <position position="950"/>
    </location>
</feature>
<keyword evidence="7" id="KW-1185">Reference proteome</keyword>
<dbReference type="OrthoDB" id="546632at2759"/>
<feature type="region of interest" description="Disordered" evidence="4">
    <location>
        <begin position="701"/>
        <end position="731"/>
    </location>
</feature>
<dbReference type="PROSITE" id="PS51845">
    <property type="entry name" value="PDEASE_I_2"/>
    <property type="match status" value="1"/>
</dbReference>